<feature type="region of interest" description="Disordered" evidence="1">
    <location>
        <begin position="1060"/>
        <end position="1127"/>
    </location>
</feature>
<feature type="region of interest" description="Disordered" evidence="1">
    <location>
        <begin position="730"/>
        <end position="753"/>
    </location>
</feature>
<organism evidence="3 4">
    <name type="scientific">Ladona fulva</name>
    <name type="common">Scarce chaser dragonfly</name>
    <name type="synonym">Libellula fulva</name>
    <dbReference type="NCBI Taxonomy" id="123851"/>
    <lineage>
        <taxon>Eukaryota</taxon>
        <taxon>Metazoa</taxon>
        <taxon>Ecdysozoa</taxon>
        <taxon>Arthropoda</taxon>
        <taxon>Hexapoda</taxon>
        <taxon>Insecta</taxon>
        <taxon>Pterygota</taxon>
        <taxon>Palaeoptera</taxon>
        <taxon>Odonata</taxon>
        <taxon>Epiprocta</taxon>
        <taxon>Anisoptera</taxon>
        <taxon>Libelluloidea</taxon>
        <taxon>Libellulidae</taxon>
        <taxon>Ladona</taxon>
    </lineage>
</organism>
<feature type="region of interest" description="Disordered" evidence="1">
    <location>
        <begin position="1143"/>
        <end position="1170"/>
    </location>
</feature>
<name>A0A8K0NZH5_LADFU</name>
<evidence type="ECO:0000313" key="4">
    <source>
        <dbReference type="Proteomes" id="UP000792457"/>
    </source>
</evidence>
<feature type="compositionally biased region" description="Low complexity" evidence="1">
    <location>
        <begin position="611"/>
        <end position="622"/>
    </location>
</feature>
<gene>
    <name evidence="3" type="ORF">J437_LFUL014341</name>
</gene>
<feature type="compositionally biased region" description="Polar residues" evidence="1">
    <location>
        <begin position="1307"/>
        <end position="1319"/>
    </location>
</feature>
<dbReference type="OrthoDB" id="7989901at2759"/>
<feature type="region of interest" description="Disordered" evidence="1">
    <location>
        <begin position="1494"/>
        <end position="1521"/>
    </location>
</feature>
<proteinExistence type="predicted"/>
<evidence type="ECO:0000256" key="1">
    <source>
        <dbReference type="SAM" id="MobiDB-lite"/>
    </source>
</evidence>
<feature type="transmembrane region" description="Helical" evidence="2">
    <location>
        <begin position="1574"/>
        <end position="1593"/>
    </location>
</feature>
<feature type="compositionally biased region" description="Basic and acidic residues" evidence="1">
    <location>
        <begin position="980"/>
        <end position="1003"/>
    </location>
</feature>
<feature type="region of interest" description="Disordered" evidence="1">
    <location>
        <begin position="49"/>
        <end position="154"/>
    </location>
</feature>
<comment type="caution">
    <text evidence="3">The sequence shown here is derived from an EMBL/GenBank/DDBJ whole genome shotgun (WGS) entry which is preliminary data.</text>
</comment>
<feature type="region of interest" description="Disordered" evidence="1">
    <location>
        <begin position="1307"/>
        <end position="1349"/>
    </location>
</feature>
<protein>
    <submittedName>
        <fullName evidence="3">Uncharacterized protein</fullName>
    </submittedName>
</protein>
<keyword evidence="2" id="KW-0472">Membrane</keyword>
<dbReference type="Proteomes" id="UP000792457">
    <property type="component" value="Unassembled WGS sequence"/>
</dbReference>
<reference evidence="3" key="2">
    <citation type="submission" date="2017-10" db="EMBL/GenBank/DDBJ databases">
        <title>Ladona fulva Genome sequencing and assembly.</title>
        <authorList>
            <person name="Murali S."/>
            <person name="Richards S."/>
            <person name="Bandaranaike D."/>
            <person name="Bellair M."/>
            <person name="Blankenburg K."/>
            <person name="Chao H."/>
            <person name="Dinh H."/>
            <person name="Doddapaneni H."/>
            <person name="Dugan-Rocha S."/>
            <person name="Elkadiri S."/>
            <person name="Gnanaolivu R."/>
            <person name="Hernandez B."/>
            <person name="Skinner E."/>
            <person name="Javaid M."/>
            <person name="Lee S."/>
            <person name="Li M."/>
            <person name="Ming W."/>
            <person name="Munidasa M."/>
            <person name="Muniz J."/>
            <person name="Nguyen L."/>
            <person name="Hughes D."/>
            <person name="Osuji N."/>
            <person name="Pu L.-L."/>
            <person name="Puazo M."/>
            <person name="Qu C."/>
            <person name="Quiroz J."/>
            <person name="Raj R."/>
            <person name="Weissenberger G."/>
            <person name="Xin Y."/>
            <person name="Zou X."/>
            <person name="Han Y."/>
            <person name="Worley K."/>
            <person name="Muzny D."/>
            <person name="Gibbs R."/>
        </authorList>
    </citation>
    <scope>NUCLEOTIDE SEQUENCE</scope>
    <source>
        <strain evidence="3">Sampled in the wild</strain>
    </source>
</reference>
<evidence type="ECO:0000256" key="2">
    <source>
        <dbReference type="SAM" id="Phobius"/>
    </source>
</evidence>
<feature type="compositionally biased region" description="Polar residues" evidence="1">
    <location>
        <begin position="538"/>
        <end position="551"/>
    </location>
</feature>
<feature type="region of interest" description="Disordered" evidence="1">
    <location>
        <begin position="316"/>
        <end position="384"/>
    </location>
</feature>
<feature type="compositionally biased region" description="Pro residues" evidence="1">
    <location>
        <begin position="904"/>
        <end position="920"/>
    </location>
</feature>
<dbReference type="EMBL" id="KZ308323">
    <property type="protein sequence ID" value="KAG8227452.1"/>
    <property type="molecule type" value="Genomic_DNA"/>
</dbReference>
<keyword evidence="2" id="KW-0812">Transmembrane</keyword>
<feature type="region of interest" description="Disordered" evidence="1">
    <location>
        <begin position="522"/>
        <end position="589"/>
    </location>
</feature>
<feature type="compositionally biased region" description="Basic and acidic residues" evidence="1">
    <location>
        <begin position="1111"/>
        <end position="1120"/>
    </location>
</feature>
<feature type="region of interest" description="Disordered" evidence="1">
    <location>
        <begin position="1366"/>
        <end position="1394"/>
    </location>
</feature>
<feature type="compositionally biased region" description="Basic and acidic residues" evidence="1">
    <location>
        <begin position="1060"/>
        <end position="1070"/>
    </location>
</feature>
<evidence type="ECO:0000313" key="3">
    <source>
        <dbReference type="EMBL" id="KAG8227452.1"/>
    </source>
</evidence>
<feature type="compositionally biased region" description="Polar residues" evidence="1">
    <location>
        <begin position="214"/>
        <end position="251"/>
    </location>
</feature>
<feature type="region of interest" description="Disordered" evidence="1">
    <location>
        <begin position="768"/>
        <end position="868"/>
    </location>
</feature>
<feature type="compositionally biased region" description="Low complexity" evidence="1">
    <location>
        <begin position="803"/>
        <end position="813"/>
    </location>
</feature>
<feature type="region of interest" description="Disordered" evidence="1">
    <location>
        <begin position="213"/>
        <end position="303"/>
    </location>
</feature>
<feature type="region of interest" description="Disordered" evidence="1">
    <location>
        <begin position="601"/>
        <end position="622"/>
    </location>
</feature>
<accession>A0A8K0NZH5</accession>
<feature type="region of interest" description="Disordered" evidence="1">
    <location>
        <begin position="1"/>
        <end position="34"/>
    </location>
</feature>
<feature type="compositionally biased region" description="Low complexity" evidence="1">
    <location>
        <begin position="838"/>
        <end position="848"/>
    </location>
</feature>
<feature type="region of interest" description="Disordered" evidence="1">
    <location>
        <begin position="898"/>
        <end position="1045"/>
    </location>
</feature>
<sequence length="1595" mass="172825">MEKFSPAKGVVFPPSPSLKRNKNEEEHPSERLGVPCAMHNGCVGCVVTGRPGRSRQRPVFGSGSDCRDSYGGTALVRRDSSTSSHRERKELIKARVEAMREKLPKDSSSEDEGLPGGSEGSWEWRGKKVPPGIPPGGVGSAGSSPYLGRRSRFVGRTERFHQRRFSREFRDEGEEEEMWRRRANGLPPQGCVPWRASQSDVEAPYIGGRMAAANSGTTELGGSTMSYSPAQSPLQSPVLSGRRSASSTTSPGYPRDPSGLPYHGGNRAVPRRYPSTPLSQQSPLVEGPMEGRYAPAHSAPYYPMRSRSTDVLLSWRPEDSSYHGGEATPHHYLVKQPPTQRPAQEPQFHQRWPLANSGRSPPPPPPPRDPQRRITNPQSLSHFQMREQVPPNDGYVRRHYSQQSPYNQVQQENPYMNVQSIRAQPVQGTTHQQGVTCVADSQPRSRRPLRVTAGAYSGKSGDMSYMSDSQVGPNVASVRRTMTQHPPLESHYAIPFLADSPPPRCVINRVIREPQLAESVVHNPRPLMRQQRAPVFSRSRSSSPAPTNVNNRPALLPLRPFESSNDSHHFSPRGHSSAPQTPIDGPINRPLSIVSEEKVELPAKVPPVPPARSSSRRSSVSSLEAMEYGMWGMDRNSRLPNSKGPSGLEDALTELENIYKSLKLEDDVDGETDSVLMGSSETGATYDDQDRPLTDDMAYRRLHSKEKEKGAQQSVGGVVAQAGSYLLVSPTLGPSEPWTEPPPNSVNPGEPDVTLDDVVFRSIRQANAHMPADPQPPFGIPIGPVTRAPDSDYLHAKPPSPSPSANRTSSSARKTPDLVKDDLAFRSLRKDRQMNGTPVRPVPLRGVVSPPPRPSSSFSCVSSPPPLPNTGIDFQAIRKKRAVRSLSANLLGILQNTSLTTRPLSPPPATKAPLPPPSPTSPRKELRNLAFSPPPARGLSSPPLRRKALSPPVLASEDSETCANEIPALGNDATSSDTLTDGHADESNTKNKPEVVDERKEEPAPPVIKDSPGEVYEALGRVLSRVGKDMSSPGKKVKSKGDDDDLETLLVALAREARTTSENLGRELDQLRTSTVSPLSPSKVSGEMDKLPNVSAPSAEDPMKAGGADVTAKKDSDKKSVVSTESAKVPIKSGSMGFVVKKESGEAVDPSPKDLKKSPPEEVKAKEKTVEETKIMKGRSTAPIGFASAVMKQNDQAKPHVSVSQKEHVKTIISQMKSEENQLIAAPKPVVGQSLPFVFGKESDPSMNPEVAPIKASMKLVVRRNAEDLPKISIPPPVVPRKVVPISHEGSDATANAKEMPTQFVVASTQTNGSKSQNDFSEKDPSVVHEREVLPDKTREQNSESMSPGTVVEAIKKEFDQIFAIPAKKPRRSDEQERPDVNLSPVTKSRSLERPKLNVSVEQSKKAPPMSIAIVKEAQPSFEKVLKVKGLVKEPDVTCAYEKEFDELWKASNAAKKADELLDSELEKELDQLCSVKDTKEPIVVLATDTVLPNGSSGAQGSEAEGEVCSSASSGRPEDSEKTAACSLKPAVASPACLSLGVYRPQTITANASLDPTVISSMVSGLYPEDGDPLFTALAAILALVSFIAALLVRP</sequence>
<feature type="compositionally biased region" description="Basic and acidic residues" evidence="1">
    <location>
        <begin position="21"/>
        <end position="30"/>
    </location>
</feature>
<feature type="compositionally biased region" description="Basic and acidic residues" evidence="1">
    <location>
        <begin position="814"/>
        <end position="833"/>
    </location>
</feature>
<keyword evidence="4" id="KW-1185">Reference proteome</keyword>
<feature type="compositionally biased region" description="Basic and acidic residues" evidence="1">
    <location>
        <begin position="76"/>
        <end position="108"/>
    </location>
</feature>
<keyword evidence="2" id="KW-1133">Transmembrane helix</keyword>
<feature type="compositionally biased region" description="Polar residues" evidence="1">
    <location>
        <begin position="1071"/>
        <end position="1083"/>
    </location>
</feature>
<feature type="compositionally biased region" description="Basic and acidic residues" evidence="1">
    <location>
        <begin position="1320"/>
        <end position="1342"/>
    </location>
</feature>
<reference evidence="3" key="1">
    <citation type="submission" date="2013-04" db="EMBL/GenBank/DDBJ databases">
        <authorList>
            <person name="Qu J."/>
            <person name="Murali S.C."/>
            <person name="Bandaranaike D."/>
            <person name="Bellair M."/>
            <person name="Blankenburg K."/>
            <person name="Chao H."/>
            <person name="Dinh H."/>
            <person name="Doddapaneni H."/>
            <person name="Downs B."/>
            <person name="Dugan-Rocha S."/>
            <person name="Elkadiri S."/>
            <person name="Gnanaolivu R.D."/>
            <person name="Hernandez B."/>
            <person name="Javaid M."/>
            <person name="Jayaseelan J.C."/>
            <person name="Lee S."/>
            <person name="Li M."/>
            <person name="Ming W."/>
            <person name="Munidasa M."/>
            <person name="Muniz J."/>
            <person name="Nguyen L."/>
            <person name="Ongeri F."/>
            <person name="Osuji N."/>
            <person name="Pu L.-L."/>
            <person name="Puazo M."/>
            <person name="Qu C."/>
            <person name="Quiroz J."/>
            <person name="Raj R."/>
            <person name="Weissenberger G."/>
            <person name="Xin Y."/>
            <person name="Zou X."/>
            <person name="Han Y."/>
            <person name="Richards S."/>
            <person name="Worley K."/>
            <person name="Muzny D."/>
            <person name="Gibbs R."/>
        </authorList>
    </citation>
    <scope>NUCLEOTIDE SEQUENCE</scope>
    <source>
        <strain evidence="3">Sampled in the wild</strain>
    </source>
</reference>